<sequence length="130" mass="13861">MERGWLEYLWATARCLYAADDAAAEDWVAALAARILAGDCLGAVAEIRTEADEHGLTGDQESAADRTCQCLGSKADYLHYDKALVGGWPIATGVIEGACRHWVADRLVNTGSRCSGSRGRAHAPGGGRER</sequence>
<proteinExistence type="predicted"/>
<evidence type="ECO:0000313" key="1">
    <source>
        <dbReference type="EMBL" id="OIV39379.1"/>
    </source>
</evidence>
<evidence type="ECO:0000313" key="2">
    <source>
        <dbReference type="Proteomes" id="UP000243342"/>
    </source>
</evidence>
<comment type="caution">
    <text evidence="1">The sequence shown here is derived from an EMBL/GenBank/DDBJ whole genome shotgun (WGS) entry which is preliminary data.</text>
</comment>
<dbReference type="Proteomes" id="UP000243342">
    <property type="component" value="Unassembled WGS sequence"/>
</dbReference>
<name>A0A1J7BKZ9_9ACTN</name>
<reference evidence="1 2" key="1">
    <citation type="submission" date="2016-10" db="EMBL/GenBank/DDBJ databases">
        <title>Genome sequence of Streptomyces gilvigriseus MUSC 26.</title>
        <authorList>
            <person name="Lee L.-H."/>
            <person name="Ser H.-L."/>
        </authorList>
    </citation>
    <scope>NUCLEOTIDE SEQUENCE [LARGE SCALE GENOMIC DNA]</scope>
    <source>
        <strain evidence="1 2">MUSC 26</strain>
    </source>
</reference>
<protein>
    <submittedName>
        <fullName evidence="1">Uncharacterized protein</fullName>
    </submittedName>
</protein>
<accession>A0A1J7BKZ9</accession>
<keyword evidence="2" id="KW-1185">Reference proteome</keyword>
<gene>
    <name evidence="1" type="ORF">BIV57_00610</name>
</gene>
<dbReference type="AlphaFoldDB" id="A0A1J7BKZ9"/>
<dbReference type="EMBL" id="MLCF01000002">
    <property type="protein sequence ID" value="OIV39379.1"/>
    <property type="molecule type" value="Genomic_DNA"/>
</dbReference>
<organism evidence="1 2">
    <name type="scientific">Mangrovactinospora gilvigrisea</name>
    <dbReference type="NCBI Taxonomy" id="1428644"/>
    <lineage>
        <taxon>Bacteria</taxon>
        <taxon>Bacillati</taxon>
        <taxon>Actinomycetota</taxon>
        <taxon>Actinomycetes</taxon>
        <taxon>Kitasatosporales</taxon>
        <taxon>Streptomycetaceae</taxon>
        <taxon>Mangrovactinospora</taxon>
    </lineage>
</organism>